<dbReference type="EMBL" id="JTDB02000009">
    <property type="protein sequence ID" value="NLP64612.1"/>
    <property type="molecule type" value="Genomic_DNA"/>
</dbReference>
<sequence length="241" mass="25472">MNDVFQNRVDAGRQLAWALERYAQRDDVVVLALPRGGVPVGYEVAGALRCPLDVLIVRKLGAPQNPELAMGAIASGDALYVNNAVLRALGVSEAQFAETFERERVELHRRESAYRGQRPPTVVQGKTVIVVDDGMATGATMHAALKALRARRPRALVVAVPVCPAGAERRFAGVADDFVCVMQPHGFMGIGQFYADFAQTSDEEVRACLDAAQGRQPDTARGAAGGDAGGAHSVPPSGGPA</sequence>
<keyword evidence="4" id="KW-1185">Reference proteome</keyword>
<keyword evidence="3" id="KW-0808">Transferase</keyword>
<reference evidence="3" key="1">
    <citation type="journal article" date="2015" name="Genome Announc.">
        <title>Draft Genome Sequence of the Polyhydroxyalkanoate-Producing Bacterium Burkholderia sacchari LMG 19450 Isolated from Brazilian Sugarcane Plantation Soil.</title>
        <authorList>
            <person name="Alexandrino P.M."/>
            <person name="Mendonca T.T."/>
            <person name="Guaman Bautista L.P."/>
            <person name="Cherix J."/>
            <person name="Lozano-Sakalauskas G.C."/>
            <person name="Fujita A."/>
            <person name="Ramos Filho E."/>
            <person name="Long P."/>
            <person name="Padilla G."/>
            <person name="Taciro M.K."/>
            <person name="Gomez J.G."/>
            <person name="Silva L.F."/>
        </authorList>
    </citation>
    <scope>NUCLEOTIDE SEQUENCE</scope>
    <source>
        <strain evidence="3">LMG 19450</strain>
    </source>
</reference>
<feature type="domain" description="Phosphoribosyltransferase" evidence="2">
    <location>
        <begin position="7"/>
        <end position="180"/>
    </location>
</feature>
<accession>A0A8T6ZJ28</accession>
<gene>
    <name evidence="3" type="ORF">NH14_026340</name>
</gene>
<evidence type="ECO:0000259" key="2">
    <source>
        <dbReference type="Pfam" id="PF00156"/>
    </source>
</evidence>
<dbReference type="CDD" id="cd06223">
    <property type="entry name" value="PRTases_typeI"/>
    <property type="match status" value="1"/>
</dbReference>
<protein>
    <submittedName>
        <fullName evidence="3">Phosphoribosyltransferase</fullName>
    </submittedName>
</protein>
<dbReference type="AlphaFoldDB" id="A0A8T6ZJ28"/>
<evidence type="ECO:0000313" key="4">
    <source>
        <dbReference type="Proteomes" id="UP000030460"/>
    </source>
</evidence>
<dbReference type="Proteomes" id="UP000030460">
    <property type="component" value="Unassembled WGS sequence"/>
</dbReference>
<name>A0A8T6ZJ28_9BURK</name>
<dbReference type="Pfam" id="PF00156">
    <property type="entry name" value="Pribosyltran"/>
    <property type="match status" value="1"/>
</dbReference>
<proteinExistence type="predicted"/>
<keyword evidence="3" id="KW-0328">Glycosyltransferase</keyword>
<dbReference type="GO" id="GO:0016757">
    <property type="term" value="F:glycosyltransferase activity"/>
    <property type="evidence" value="ECO:0007669"/>
    <property type="project" value="UniProtKB-KW"/>
</dbReference>
<feature type="region of interest" description="Disordered" evidence="1">
    <location>
        <begin position="214"/>
        <end position="241"/>
    </location>
</feature>
<dbReference type="Gene3D" id="3.30.1310.20">
    <property type="entry name" value="PRTase-like"/>
    <property type="match status" value="1"/>
</dbReference>
<evidence type="ECO:0000313" key="3">
    <source>
        <dbReference type="EMBL" id="NLP64612.1"/>
    </source>
</evidence>
<dbReference type="OrthoDB" id="9810066at2"/>
<evidence type="ECO:0000256" key="1">
    <source>
        <dbReference type="SAM" id="MobiDB-lite"/>
    </source>
</evidence>
<dbReference type="InterPro" id="IPR029057">
    <property type="entry name" value="PRTase-like"/>
</dbReference>
<dbReference type="SUPFAM" id="SSF53271">
    <property type="entry name" value="PRTase-like"/>
    <property type="match status" value="1"/>
</dbReference>
<organism evidence="3 4">
    <name type="scientific">Paraburkholderia sacchari</name>
    <dbReference type="NCBI Taxonomy" id="159450"/>
    <lineage>
        <taxon>Bacteria</taxon>
        <taxon>Pseudomonadati</taxon>
        <taxon>Pseudomonadota</taxon>
        <taxon>Betaproteobacteria</taxon>
        <taxon>Burkholderiales</taxon>
        <taxon>Burkholderiaceae</taxon>
        <taxon>Paraburkholderia</taxon>
    </lineage>
</organism>
<dbReference type="RefSeq" id="WP_052148238.1">
    <property type="nucleotide sequence ID" value="NZ_CADFGF010000012.1"/>
</dbReference>
<comment type="caution">
    <text evidence="3">The sequence shown here is derived from an EMBL/GenBank/DDBJ whole genome shotgun (WGS) entry which is preliminary data.</text>
</comment>
<dbReference type="Gene3D" id="3.40.50.2020">
    <property type="match status" value="1"/>
</dbReference>
<reference evidence="3" key="2">
    <citation type="submission" date="2020-04" db="EMBL/GenBank/DDBJ databases">
        <authorList>
            <person name="Alexandrino P."/>
            <person name="Mendonca T."/>
            <person name="Guaman L."/>
            <person name="Cherix J."/>
            <person name="Lozano-Sakalauskas G."/>
            <person name="Fujita A."/>
            <person name="Filho E.R."/>
            <person name="Long P."/>
            <person name="Padilla G."/>
            <person name="Taciro M.K."/>
            <person name="Gomez J.G."/>
            <person name="Silva L.F."/>
            <person name="Torres M."/>
        </authorList>
    </citation>
    <scope>NUCLEOTIDE SEQUENCE</scope>
    <source>
        <strain evidence="3">LMG 19450</strain>
    </source>
</reference>
<dbReference type="InterPro" id="IPR000836">
    <property type="entry name" value="PRTase_dom"/>
</dbReference>